<dbReference type="PANTHER" id="PTHR34112:SF13">
    <property type="entry name" value="OS04G0448200 PROTEIN"/>
    <property type="match status" value="1"/>
</dbReference>
<evidence type="ECO:0000313" key="2">
    <source>
        <dbReference type="EMBL" id="SPC91609.1"/>
    </source>
</evidence>
<feature type="compositionally biased region" description="Polar residues" evidence="1">
    <location>
        <begin position="122"/>
        <end position="137"/>
    </location>
</feature>
<gene>
    <name evidence="2" type="ORF">FSB_LOCUS19491</name>
</gene>
<organism evidence="2">
    <name type="scientific">Fagus sylvatica</name>
    <name type="common">Beechnut</name>
    <dbReference type="NCBI Taxonomy" id="28930"/>
    <lineage>
        <taxon>Eukaryota</taxon>
        <taxon>Viridiplantae</taxon>
        <taxon>Streptophyta</taxon>
        <taxon>Embryophyta</taxon>
        <taxon>Tracheophyta</taxon>
        <taxon>Spermatophyta</taxon>
        <taxon>Magnoliopsida</taxon>
        <taxon>eudicotyledons</taxon>
        <taxon>Gunneridae</taxon>
        <taxon>Pentapetalae</taxon>
        <taxon>rosids</taxon>
        <taxon>fabids</taxon>
        <taxon>Fagales</taxon>
        <taxon>Fagaceae</taxon>
        <taxon>Fagus</taxon>
    </lineage>
</organism>
<name>A0A2N9FX91_FAGSY</name>
<evidence type="ECO:0000256" key="1">
    <source>
        <dbReference type="SAM" id="MobiDB-lite"/>
    </source>
</evidence>
<reference evidence="2" key="1">
    <citation type="submission" date="2018-02" db="EMBL/GenBank/DDBJ databases">
        <authorList>
            <person name="Cohen D.B."/>
            <person name="Kent A.D."/>
        </authorList>
    </citation>
    <scope>NUCLEOTIDE SEQUENCE</scope>
</reference>
<feature type="region of interest" description="Disordered" evidence="1">
    <location>
        <begin position="65"/>
        <end position="100"/>
    </location>
</feature>
<feature type="compositionally biased region" description="Polar residues" evidence="1">
    <location>
        <begin position="75"/>
        <end position="91"/>
    </location>
</feature>
<dbReference type="AlphaFoldDB" id="A0A2N9FX91"/>
<proteinExistence type="predicted"/>
<dbReference type="EMBL" id="OIVN01001236">
    <property type="protein sequence ID" value="SPC91609.1"/>
    <property type="molecule type" value="Genomic_DNA"/>
</dbReference>
<dbReference type="PANTHER" id="PTHR34112">
    <property type="entry name" value="C-JUN-AMINO-TERMINAL KINASE-INTERACTING PROTEIN"/>
    <property type="match status" value="1"/>
</dbReference>
<accession>A0A2N9FX91</accession>
<sequence length="346" mass="36735">MGSQGNAMPRFSHAAEACMGKAAMPAAGMPRLSMGQPMPRLCHGLPRHAMAMPWAANNWIVKVSSPSEKSKPKIGQQQHAFSSSHPVNNSPRGGPAKSDVTKISVGNLHVLNPSRELNSLSSAAKDSLSPTNGSRLPNSPLGVAPSATGSAPLRNLISAATAERRPAAFRTIMEKKPSSQVQSRSDFFKSLSRKNSPTNPPFAVSDPDPAALSSISENSDKLVTEAATAASVTLQSTDDALSMDNSVTDLLNNVSQKHLSNREQHSNPDVPLYPDEEEAAFLRSLGWEENAGEDEGLTEEEISAFYVEYMKLRPSSKLLNGMQPKISLALNSQDGSCGGASFAAES</sequence>
<feature type="region of interest" description="Disordered" evidence="1">
    <location>
        <begin position="122"/>
        <end position="150"/>
    </location>
</feature>
<protein>
    <submittedName>
        <fullName evidence="2">Uncharacterized protein</fullName>
    </submittedName>
</protein>
<feature type="region of interest" description="Disordered" evidence="1">
    <location>
        <begin position="174"/>
        <end position="208"/>
    </location>
</feature>